<keyword evidence="2" id="KW-0540">Nuclease</keyword>
<dbReference type="RefSeq" id="WP_150445429.1">
    <property type="nucleotide sequence ID" value="NZ_VYQE01000003.1"/>
</dbReference>
<organism evidence="2 3">
    <name type="scientific">Histidinibacterium aquaticum</name>
    <dbReference type="NCBI Taxonomy" id="2613962"/>
    <lineage>
        <taxon>Bacteria</taxon>
        <taxon>Pseudomonadati</taxon>
        <taxon>Pseudomonadota</taxon>
        <taxon>Alphaproteobacteria</taxon>
        <taxon>Rhodobacterales</taxon>
        <taxon>Paracoccaceae</taxon>
        <taxon>Histidinibacterium</taxon>
    </lineage>
</organism>
<keyword evidence="3" id="KW-1185">Reference proteome</keyword>
<name>A0A5J5GIT6_9RHOB</name>
<accession>A0A5J5GIT6</accession>
<dbReference type="Gene3D" id="3.60.10.10">
    <property type="entry name" value="Endonuclease/exonuclease/phosphatase"/>
    <property type="match status" value="1"/>
</dbReference>
<dbReference type="GO" id="GO:0004519">
    <property type="term" value="F:endonuclease activity"/>
    <property type="evidence" value="ECO:0007669"/>
    <property type="project" value="UniProtKB-KW"/>
</dbReference>
<reference evidence="2 3" key="1">
    <citation type="submission" date="2019-09" db="EMBL/GenBank/DDBJ databases">
        <authorList>
            <person name="Park J.-S."/>
            <person name="Choi H.-J."/>
        </authorList>
    </citation>
    <scope>NUCLEOTIDE SEQUENCE [LARGE SCALE GENOMIC DNA]</scope>
    <source>
        <strain evidence="2 3">176SS1-4</strain>
    </source>
</reference>
<dbReference type="EMBL" id="VYQE01000003">
    <property type="protein sequence ID" value="KAA9008146.1"/>
    <property type="molecule type" value="Genomic_DNA"/>
</dbReference>
<comment type="caution">
    <text evidence="2">The sequence shown here is derived from an EMBL/GenBank/DDBJ whole genome shotgun (WGS) entry which is preliminary data.</text>
</comment>
<dbReference type="AlphaFoldDB" id="A0A5J5GIT6"/>
<dbReference type="Proteomes" id="UP000326554">
    <property type="component" value="Unassembled WGS sequence"/>
</dbReference>
<feature type="domain" description="Endonuclease/exonuclease/phosphatase" evidence="1">
    <location>
        <begin position="75"/>
        <end position="296"/>
    </location>
</feature>
<dbReference type="InterPro" id="IPR005135">
    <property type="entry name" value="Endo/exonuclease/phosphatase"/>
</dbReference>
<evidence type="ECO:0000313" key="3">
    <source>
        <dbReference type="Proteomes" id="UP000326554"/>
    </source>
</evidence>
<dbReference type="InterPro" id="IPR036691">
    <property type="entry name" value="Endo/exonu/phosph_ase_sf"/>
</dbReference>
<gene>
    <name evidence="2" type="ORF">F3S47_11645</name>
</gene>
<evidence type="ECO:0000313" key="2">
    <source>
        <dbReference type="EMBL" id="KAA9008146.1"/>
    </source>
</evidence>
<keyword evidence="2" id="KW-0378">Hydrolase</keyword>
<proteinExistence type="predicted"/>
<keyword evidence="2" id="KW-0255">Endonuclease</keyword>
<protein>
    <submittedName>
        <fullName evidence="2">Endonuclease</fullName>
    </submittedName>
</protein>
<dbReference type="Pfam" id="PF03372">
    <property type="entry name" value="Exo_endo_phos"/>
    <property type="match status" value="1"/>
</dbReference>
<sequence>MRRAAIIVGQGLGVLVVVLGLALGLQIWRNSGDAELPEPAEGTLRIAGYNVHYIRMRAAEGPWSVGDWQVRRGPLDAAFKTLDADLVAFQEMESFGGGRASDENLARDWLLERNPGYAVAAAGDPAEFPSTQPILYRTDRLRQADQGWFFFSETPDVLYSRTFDGSYPAFASWAAFEDRNTGAGFRVVNIHFDYASGENRLRSSALVRDRISGWIDAGESVILMGDTNALEGRPTMEILEEAGLEFTDVSGATYHFDRGLNLFGAIDHIALSGEAELAAGPFVLRRRFEGEWPTDHYPVVADIRLSP</sequence>
<dbReference type="SUPFAM" id="SSF56219">
    <property type="entry name" value="DNase I-like"/>
    <property type="match status" value="1"/>
</dbReference>
<evidence type="ECO:0000259" key="1">
    <source>
        <dbReference type="Pfam" id="PF03372"/>
    </source>
</evidence>